<name>A0ABV2RAB0_9CAUL</name>
<feature type="compositionally biased region" description="Polar residues" evidence="1">
    <location>
        <begin position="1"/>
        <end position="12"/>
    </location>
</feature>
<comment type="caution">
    <text evidence="2">The sequence shown here is derived from an EMBL/GenBank/DDBJ whole genome shotgun (WGS) entry which is preliminary data.</text>
</comment>
<dbReference type="Proteomes" id="UP001549313">
    <property type="component" value="Unassembled WGS sequence"/>
</dbReference>
<proteinExistence type="predicted"/>
<feature type="region of interest" description="Disordered" evidence="1">
    <location>
        <begin position="1"/>
        <end position="66"/>
    </location>
</feature>
<evidence type="ECO:0000313" key="2">
    <source>
        <dbReference type="EMBL" id="MET4683504.1"/>
    </source>
</evidence>
<evidence type="ECO:0000256" key="1">
    <source>
        <dbReference type="SAM" id="MobiDB-lite"/>
    </source>
</evidence>
<evidence type="ECO:0000313" key="3">
    <source>
        <dbReference type="Proteomes" id="UP001549313"/>
    </source>
</evidence>
<gene>
    <name evidence="2" type="ORF">ABIE19_001413</name>
</gene>
<feature type="compositionally biased region" description="Basic and acidic residues" evidence="1">
    <location>
        <begin position="49"/>
        <end position="66"/>
    </location>
</feature>
<dbReference type="EMBL" id="JBEPTF010000001">
    <property type="protein sequence ID" value="MET4683504.1"/>
    <property type="molecule type" value="Genomic_DNA"/>
</dbReference>
<accession>A0ABV2RAB0</accession>
<dbReference type="RefSeq" id="WP_354088419.1">
    <property type="nucleotide sequence ID" value="NZ_JBEPTF010000001.1"/>
</dbReference>
<sequence length="66" mass="7123">MASSWTRSTFQPIKSEKITHSGEGLKAASHKKASQSIAVQKNACGGAREVSRSGRIHTDQKSGPKW</sequence>
<organism evidence="2 3">
    <name type="scientific">Brevundimonas faecalis</name>
    <dbReference type="NCBI Taxonomy" id="947378"/>
    <lineage>
        <taxon>Bacteria</taxon>
        <taxon>Pseudomonadati</taxon>
        <taxon>Pseudomonadota</taxon>
        <taxon>Alphaproteobacteria</taxon>
        <taxon>Caulobacterales</taxon>
        <taxon>Caulobacteraceae</taxon>
        <taxon>Brevundimonas</taxon>
    </lineage>
</organism>
<protein>
    <submittedName>
        <fullName evidence="2">Uncharacterized protein</fullName>
    </submittedName>
</protein>
<reference evidence="2 3" key="1">
    <citation type="submission" date="2024-06" db="EMBL/GenBank/DDBJ databases">
        <title>Sorghum-associated microbial communities from plants grown in Nebraska, USA.</title>
        <authorList>
            <person name="Schachtman D."/>
        </authorList>
    </citation>
    <scope>NUCLEOTIDE SEQUENCE [LARGE SCALE GENOMIC DNA]</scope>
    <source>
        <strain evidence="2 3">2814</strain>
    </source>
</reference>
<keyword evidence="3" id="KW-1185">Reference proteome</keyword>